<dbReference type="GO" id="GO:0030170">
    <property type="term" value="F:pyridoxal phosphate binding"/>
    <property type="evidence" value="ECO:0007669"/>
    <property type="project" value="InterPro"/>
</dbReference>
<evidence type="ECO:0000259" key="6">
    <source>
        <dbReference type="PROSITE" id="PS50949"/>
    </source>
</evidence>
<comment type="caution">
    <text evidence="7">The sequence shown here is derived from an EMBL/GenBank/DDBJ whole genome shotgun (WGS) entry which is preliminary data.</text>
</comment>
<dbReference type="InterPro" id="IPR015421">
    <property type="entry name" value="PyrdxlP-dep_Trfase_major"/>
</dbReference>
<dbReference type="EMBL" id="SLUN01000048">
    <property type="protein sequence ID" value="TCL56816.1"/>
    <property type="molecule type" value="Genomic_DNA"/>
</dbReference>
<keyword evidence="4" id="KW-0238">DNA-binding</keyword>
<dbReference type="InterPro" id="IPR000524">
    <property type="entry name" value="Tscrpt_reg_HTH_GntR"/>
</dbReference>
<dbReference type="InterPro" id="IPR015422">
    <property type="entry name" value="PyrdxlP-dep_Trfase_small"/>
</dbReference>
<dbReference type="Gene3D" id="3.90.1150.10">
    <property type="entry name" value="Aspartate Aminotransferase, domain 1"/>
    <property type="match status" value="1"/>
</dbReference>
<feature type="domain" description="HTH gntR-type" evidence="6">
    <location>
        <begin position="11"/>
        <end position="79"/>
    </location>
</feature>
<keyword evidence="3" id="KW-0805">Transcription regulation</keyword>
<evidence type="ECO:0000256" key="1">
    <source>
        <dbReference type="ARBA" id="ARBA00005384"/>
    </source>
</evidence>
<organism evidence="7 8">
    <name type="scientific">Hydrogenispora ethanolica</name>
    <dbReference type="NCBI Taxonomy" id="1082276"/>
    <lineage>
        <taxon>Bacteria</taxon>
        <taxon>Bacillati</taxon>
        <taxon>Bacillota</taxon>
        <taxon>Hydrogenispora</taxon>
    </lineage>
</organism>
<reference evidence="7 8" key="1">
    <citation type="submission" date="2019-03" db="EMBL/GenBank/DDBJ databases">
        <title>Genomic Encyclopedia of Type Strains, Phase IV (KMG-IV): sequencing the most valuable type-strain genomes for metagenomic binning, comparative biology and taxonomic classification.</title>
        <authorList>
            <person name="Goeker M."/>
        </authorList>
    </citation>
    <scope>NUCLEOTIDE SEQUENCE [LARGE SCALE GENOMIC DNA]</scope>
    <source>
        <strain evidence="7 8">LX-B</strain>
    </source>
</reference>
<dbReference type="AlphaFoldDB" id="A0A4R1QSE6"/>
<dbReference type="RefSeq" id="WP_132017270.1">
    <property type="nucleotide sequence ID" value="NZ_SLUN01000048.1"/>
</dbReference>
<dbReference type="Pfam" id="PF00155">
    <property type="entry name" value="Aminotran_1_2"/>
    <property type="match status" value="1"/>
</dbReference>
<dbReference type="InterPro" id="IPR036388">
    <property type="entry name" value="WH-like_DNA-bd_sf"/>
</dbReference>
<evidence type="ECO:0000313" key="8">
    <source>
        <dbReference type="Proteomes" id="UP000295008"/>
    </source>
</evidence>
<dbReference type="GO" id="GO:0003824">
    <property type="term" value="F:catalytic activity"/>
    <property type="evidence" value="ECO:0007669"/>
    <property type="project" value="UniProtKB-ARBA"/>
</dbReference>
<dbReference type="GO" id="GO:0003700">
    <property type="term" value="F:DNA-binding transcription factor activity"/>
    <property type="evidence" value="ECO:0007669"/>
    <property type="project" value="InterPro"/>
</dbReference>
<evidence type="ECO:0000313" key="7">
    <source>
        <dbReference type="EMBL" id="TCL56816.1"/>
    </source>
</evidence>
<name>A0A4R1QSE6_HYDET</name>
<accession>A0A4R1QSE6</accession>
<dbReference type="InterPro" id="IPR036390">
    <property type="entry name" value="WH_DNA-bd_sf"/>
</dbReference>
<keyword evidence="8" id="KW-1185">Reference proteome</keyword>
<dbReference type="InterPro" id="IPR051446">
    <property type="entry name" value="HTH_trans_reg/aminotransferase"/>
</dbReference>
<keyword evidence="2" id="KW-0663">Pyridoxal phosphate</keyword>
<evidence type="ECO:0000256" key="2">
    <source>
        <dbReference type="ARBA" id="ARBA00022898"/>
    </source>
</evidence>
<dbReference type="SMART" id="SM00345">
    <property type="entry name" value="HTH_GNTR"/>
    <property type="match status" value="1"/>
</dbReference>
<gene>
    <name evidence="7" type="ORF">EDC14_104829</name>
</gene>
<dbReference type="InterPro" id="IPR015424">
    <property type="entry name" value="PyrdxlP-dep_Trfase"/>
</dbReference>
<dbReference type="OrthoDB" id="9802328at2"/>
<keyword evidence="5" id="KW-0804">Transcription</keyword>
<dbReference type="Gene3D" id="1.10.10.10">
    <property type="entry name" value="Winged helix-like DNA-binding domain superfamily/Winged helix DNA-binding domain"/>
    <property type="match status" value="1"/>
</dbReference>
<dbReference type="CDD" id="cd00609">
    <property type="entry name" value="AAT_like"/>
    <property type="match status" value="1"/>
</dbReference>
<protein>
    <submittedName>
        <fullName evidence="7">GntR family transcriptional regulator</fullName>
    </submittedName>
</protein>
<evidence type="ECO:0000256" key="5">
    <source>
        <dbReference type="ARBA" id="ARBA00023163"/>
    </source>
</evidence>
<comment type="similarity">
    <text evidence="1">In the C-terminal section; belongs to the class-I pyridoxal-phosphate-dependent aminotransferase family.</text>
</comment>
<evidence type="ECO:0000256" key="3">
    <source>
        <dbReference type="ARBA" id="ARBA00023015"/>
    </source>
</evidence>
<dbReference type="Pfam" id="PF00392">
    <property type="entry name" value="GntR"/>
    <property type="match status" value="1"/>
</dbReference>
<dbReference type="CDD" id="cd07377">
    <property type="entry name" value="WHTH_GntR"/>
    <property type="match status" value="1"/>
</dbReference>
<dbReference type="InterPro" id="IPR004839">
    <property type="entry name" value="Aminotransferase_I/II_large"/>
</dbReference>
<dbReference type="Proteomes" id="UP000295008">
    <property type="component" value="Unassembled WGS sequence"/>
</dbReference>
<dbReference type="Gene3D" id="3.40.640.10">
    <property type="entry name" value="Type I PLP-dependent aspartate aminotransferase-like (Major domain)"/>
    <property type="match status" value="1"/>
</dbReference>
<evidence type="ECO:0000256" key="4">
    <source>
        <dbReference type="ARBA" id="ARBA00023125"/>
    </source>
</evidence>
<dbReference type="PROSITE" id="PS50949">
    <property type="entry name" value="HTH_GNTR"/>
    <property type="match status" value="1"/>
</dbReference>
<sequence>MFGDLKLTSDSPIYRQISHYIRDLIESGALRKGVRLPSTRELSHILKVSRNTVILAYQELQDDSLIENIHGQGAYVSAARAREGRKPVFDWPRRINDYGRKAWELNQTATAWQWRQGMIPFNSLAPDESIFEIEEIKRAFLNRIALEGEKLLNYGDAQGYRPLIEYLKHYLEDKGVDFQGKDLLITSGFTESFSLVMAALTNPGDRVICENPTHNLALDIMKLSGLQVNGVPMREDGIDPDELERALAQPGVKLGFIMPSYHNPTGLVMAPEKRLKVLELFGKYQVPLVEEGFNEELRHSGAHVSPLIALAGSGNGVVCLGSFSKILFPGIRIGWIGGDARLIAYLERIKFYRNIYTSLLDQAVLYEYLQNGRFQQYLKRAKKLYREKYEQALALARQYIPCRRVWGDGGLHLLIELDGIDARQLLADCCADGVLFTPGDIFYTDGSGAGSLRLSVSRVDRWEMEQGFAIIGEAIRRIKNGTGVSDDVGIHQNARPGQ</sequence>
<dbReference type="SUPFAM" id="SSF53383">
    <property type="entry name" value="PLP-dependent transferases"/>
    <property type="match status" value="1"/>
</dbReference>
<proteinExistence type="inferred from homology"/>
<dbReference type="PANTHER" id="PTHR46577:SF1">
    <property type="entry name" value="HTH-TYPE TRANSCRIPTIONAL REGULATORY PROTEIN GABR"/>
    <property type="match status" value="1"/>
</dbReference>
<dbReference type="SUPFAM" id="SSF46785">
    <property type="entry name" value="Winged helix' DNA-binding domain"/>
    <property type="match status" value="1"/>
</dbReference>
<dbReference type="PANTHER" id="PTHR46577">
    <property type="entry name" value="HTH-TYPE TRANSCRIPTIONAL REGULATORY PROTEIN GABR"/>
    <property type="match status" value="1"/>
</dbReference>
<dbReference type="GO" id="GO:0003677">
    <property type="term" value="F:DNA binding"/>
    <property type="evidence" value="ECO:0007669"/>
    <property type="project" value="UniProtKB-KW"/>
</dbReference>